<dbReference type="PANTHER" id="PTHR11228">
    <property type="entry name" value="RADICAL SAM DOMAIN PROTEIN"/>
    <property type="match status" value="1"/>
</dbReference>
<feature type="domain" description="Radical SAM core" evidence="6">
    <location>
        <begin position="7"/>
        <end position="119"/>
    </location>
</feature>
<dbReference type="GO" id="GO:0003824">
    <property type="term" value="F:catalytic activity"/>
    <property type="evidence" value="ECO:0007669"/>
    <property type="project" value="InterPro"/>
</dbReference>
<keyword evidence="5" id="KW-0411">Iron-sulfur</keyword>
<reference evidence="7 8" key="1">
    <citation type="submission" date="2020-06" db="EMBL/GenBank/DDBJ databases">
        <title>Acidovorax antarctica sp. nov., isolated from Corinth ice sheet soil, Antarctic Fields Peninsula.</title>
        <authorList>
            <person name="Xu Q."/>
            <person name="Peng F."/>
        </authorList>
    </citation>
    <scope>NUCLEOTIDE SEQUENCE [LARGE SCALE GENOMIC DNA]</scope>
    <source>
        <strain evidence="7 8">16-35-5</strain>
    </source>
</reference>
<keyword evidence="4" id="KW-0408">Iron</keyword>
<sequence length="316" mass="34667">MNIGILLWNTCNASCAHCAVSSAPDAARLMSNDDIKNIIDGAFWDGKRPSIGLSGGEAFLYLADLLEVIAYATQKGARVSVKTNCYWAQDMDQARSIVRQVQAAGVHKLVASTDTFHKKYIDDQCVVNAVNACIEAHLEIELKYVATRKSERMFDFIRRHADDLVNITCREIPCHPVGWAGKMKASSLILRSKMPRGTCPNAVLSVSADGRYIPCCNTAGHLEALQLGTIAENPQDVAARFAHSPVMRKLWKSGPVSFVGTAVAAGFVPQALGYVDQCHLCHDLFKDTEMAARLKEQAEQEAFDELYAVYEARRGA</sequence>
<keyword evidence="8" id="KW-1185">Reference proteome</keyword>
<dbReference type="SFLD" id="SFLDS00029">
    <property type="entry name" value="Radical_SAM"/>
    <property type="match status" value="1"/>
</dbReference>
<keyword evidence="2" id="KW-0949">S-adenosyl-L-methionine</keyword>
<dbReference type="InterPro" id="IPR007197">
    <property type="entry name" value="rSAM"/>
</dbReference>
<dbReference type="InterPro" id="IPR013785">
    <property type="entry name" value="Aldolase_TIM"/>
</dbReference>
<gene>
    <name evidence="7" type="ORF">HUK68_14165</name>
</gene>
<evidence type="ECO:0000259" key="6">
    <source>
        <dbReference type="Pfam" id="PF04055"/>
    </source>
</evidence>
<dbReference type="EMBL" id="CP054840">
    <property type="protein sequence ID" value="QKV53947.1"/>
    <property type="molecule type" value="Genomic_DNA"/>
</dbReference>
<dbReference type="GO" id="GO:0051536">
    <property type="term" value="F:iron-sulfur cluster binding"/>
    <property type="evidence" value="ECO:0007669"/>
    <property type="project" value="UniProtKB-KW"/>
</dbReference>
<dbReference type="PANTHER" id="PTHR11228:SF34">
    <property type="entry name" value="TUNGSTEN-CONTAINING ALDEHYDE FERREDOXIN OXIDOREDUCTASE COFACTOR MODIFYING PROTEIN"/>
    <property type="match status" value="1"/>
</dbReference>
<evidence type="ECO:0000256" key="3">
    <source>
        <dbReference type="ARBA" id="ARBA00022723"/>
    </source>
</evidence>
<evidence type="ECO:0000256" key="5">
    <source>
        <dbReference type="ARBA" id="ARBA00023014"/>
    </source>
</evidence>
<protein>
    <submittedName>
        <fullName evidence="7">Radical SAM protein</fullName>
    </submittedName>
</protein>
<dbReference type="Pfam" id="PF04055">
    <property type="entry name" value="Radical_SAM"/>
    <property type="match status" value="1"/>
</dbReference>
<dbReference type="SFLD" id="SFLDG01067">
    <property type="entry name" value="SPASM/twitch_domain_containing"/>
    <property type="match status" value="1"/>
</dbReference>
<dbReference type="Proteomes" id="UP000509579">
    <property type="component" value="Chromosome"/>
</dbReference>
<evidence type="ECO:0000313" key="8">
    <source>
        <dbReference type="Proteomes" id="UP000509579"/>
    </source>
</evidence>
<evidence type="ECO:0000256" key="1">
    <source>
        <dbReference type="ARBA" id="ARBA00001966"/>
    </source>
</evidence>
<name>A0A6N1X3U8_9BURK</name>
<accession>A0A6N1X3U8</accession>
<dbReference type="GO" id="GO:0046872">
    <property type="term" value="F:metal ion binding"/>
    <property type="evidence" value="ECO:0007669"/>
    <property type="project" value="UniProtKB-KW"/>
</dbReference>
<dbReference type="Gene3D" id="3.20.20.70">
    <property type="entry name" value="Aldolase class I"/>
    <property type="match status" value="1"/>
</dbReference>
<organism evidence="7 8">
    <name type="scientific">Comamonas antarctica</name>
    <dbReference type="NCBI Taxonomy" id="2743470"/>
    <lineage>
        <taxon>Bacteria</taxon>
        <taxon>Pseudomonadati</taxon>
        <taxon>Pseudomonadota</taxon>
        <taxon>Betaproteobacteria</taxon>
        <taxon>Burkholderiales</taxon>
        <taxon>Comamonadaceae</taxon>
        <taxon>Comamonas</taxon>
    </lineage>
</organism>
<proteinExistence type="predicted"/>
<dbReference type="InterPro" id="IPR050377">
    <property type="entry name" value="Radical_SAM_PqqE_MftC-like"/>
</dbReference>
<dbReference type="SUPFAM" id="SSF102114">
    <property type="entry name" value="Radical SAM enzymes"/>
    <property type="match status" value="1"/>
</dbReference>
<evidence type="ECO:0000256" key="2">
    <source>
        <dbReference type="ARBA" id="ARBA00022691"/>
    </source>
</evidence>
<comment type="cofactor">
    <cofactor evidence="1">
        <name>[4Fe-4S] cluster</name>
        <dbReference type="ChEBI" id="CHEBI:49883"/>
    </cofactor>
</comment>
<evidence type="ECO:0000256" key="4">
    <source>
        <dbReference type="ARBA" id="ARBA00023004"/>
    </source>
</evidence>
<dbReference type="InterPro" id="IPR058240">
    <property type="entry name" value="rSAM_sf"/>
</dbReference>
<dbReference type="RefSeq" id="WP_175504753.1">
    <property type="nucleotide sequence ID" value="NZ_CP054840.1"/>
</dbReference>
<evidence type="ECO:0000313" key="7">
    <source>
        <dbReference type="EMBL" id="QKV53947.1"/>
    </source>
</evidence>
<dbReference type="KEGG" id="aant:HUK68_14165"/>
<keyword evidence="3" id="KW-0479">Metal-binding</keyword>
<dbReference type="AlphaFoldDB" id="A0A6N1X3U8"/>